<comment type="caution">
    <text evidence="1">The sequence shown here is derived from an EMBL/GenBank/DDBJ whole genome shotgun (WGS) entry which is preliminary data.</text>
</comment>
<gene>
    <name evidence="1" type="ORF">F7R13_24590</name>
</gene>
<dbReference type="EMBL" id="VZOL01000465">
    <property type="protein sequence ID" value="KAB0656672.1"/>
    <property type="molecule type" value="Genomic_DNA"/>
</dbReference>
<dbReference type="SUPFAM" id="SSF51735">
    <property type="entry name" value="NAD(P)-binding Rossmann-fold domains"/>
    <property type="match status" value="1"/>
</dbReference>
<protein>
    <submittedName>
        <fullName evidence="1">SDR family oxidoreductase</fullName>
    </submittedName>
</protein>
<dbReference type="Proteomes" id="UP000473571">
    <property type="component" value="Unassembled WGS sequence"/>
</dbReference>
<name>A0A6L3NAK9_9BURK</name>
<proteinExistence type="predicted"/>
<organism evidence="1 2">
    <name type="scientific">Burkholderia territorii</name>
    <dbReference type="NCBI Taxonomy" id="1503055"/>
    <lineage>
        <taxon>Bacteria</taxon>
        <taxon>Pseudomonadati</taxon>
        <taxon>Pseudomonadota</taxon>
        <taxon>Betaproteobacteria</taxon>
        <taxon>Burkholderiales</taxon>
        <taxon>Burkholderiaceae</taxon>
        <taxon>Burkholderia</taxon>
        <taxon>Burkholderia cepacia complex</taxon>
    </lineage>
</organism>
<evidence type="ECO:0000313" key="1">
    <source>
        <dbReference type="EMBL" id="KAB0656672.1"/>
    </source>
</evidence>
<dbReference type="Gene3D" id="3.40.50.720">
    <property type="entry name" value="NAD(P)-binding Rossmann-like Domain"/>
    <property type="match status" value="1"/>
</dbReference>
<dbReference type="Pfam" id="PF13561">
    <property type="entry name" value="adh_short_C2"/>
    <property type="match status" value="1"/>
</dbReference>
<feature type="non-terminal residue" evidence="1">
    <location>
        <position position="1"/>
    </location>
</feature>
<evidence type="ECO:0000313" key="2">
    <source>
        <dbReference type="Proteomes" id="UP000473571"/>
    </source>
</evidence>
<accession>A0A6L3NAK9</accession>
<dbReference type="AlphaFoldDB" id="A0A6L3NAK9"/>
<dbReference type="RefSeq" id="WP_151006334.1">
    <property type="nucleotide sequence ID" value="NZ_VZOL01000465.1"/>
</dbReference>
<sequence length="46" mass="4640">RAARLGAQTPLGRAGDAQEIAEAIVWLLGDTASYTTGALLDVGGGR</sequence>
<dbReference type="InterPro" id="IPR036291">
    <property type="entry name" value="NAD(P)-bd_dom_sf"/>
</dbReference>
<dbReference type="InterPro" id="IPR002347">
    <property type="entry name" value="SDR_fam"/>
</dbReference>
<reference evidence="1 2" key="1">
    <citation type="submission" date="2019-09" db="EMBL/GenBank/DDBJ databases">
        <title>Draft genome sequences of 48 bacterial type strains from the CCUG.</title>
        <authorList>
            <person name="Tunovic T."/>
            <person name="Pineiro-Iglesias B."/>
            <person name="Unosson C."/>
            <person name="Inganas E."/>
            <person name="Ohlen M."/>
            <person name="Cardew S."/>
            <person name="Jensie-Markopoulos S."/>
            <person name="Salva-Serra F."/>
            <person name="Jaen-Luchoro D."/>
            <person name="Karlsson R."/>
            <person name="Svensson-Stadler L."/>
            <person name="Chun J."/>
            <person name="Moore E."/>
        </authorList>
    </citation>
    <scope>NUCLEOTIDE SEQUENCE [LARGE SCALE GENOMIC DNA]</scope>
    <source>
        <strain evidence="1 2">CCUG 65687</strain>
    </source>
</reference>